<dbReference type="Proteomes" id="UP000242560">
    <property type="component" value="Unassembled WGS sequence"/>
</dbReference>
<dbReference type="NCBIfam" id="TIGR00278">
    <property type="entry name" value="membrane protein insertion efficiency factor YidD"/>
    <property type="match status" value="1"/>
</dbReference>
<keyword evidence="1" id="KW-0472">Membrane</keyword>
<evidence type="ECO:0000313" key="2">
    <source>
        <dbReference type="EMBL" id="SFI74283.1"/>
    </source>
</evidence>
<dbReference type="PANTHER" id="PTHR33383">
    <property type="entry name" value="MEMBRANE PROTEIN INSERTION EFFICIENCY FACTOR-RELATED"/>
    <property type="match status" value="1"/>
</dbReference>
<comment type="function">
    <text evidence="1">Could be involved in insertion of integral membrane proteins into the membrane.</text>
</comment>
<dbReference type="HAMAP" id="MF_00386">
    <property type="entry name" value="UPF0161_YidD"/>
    <property type="match status" value="1"/>
</dbReference>
<dbReference type="PANTHER" id="PTHR33383:SF1">
    <property type="entry name" value="MEMBRANE PROTEIN INSERTION EFFICIENCY FACTOR-RELATED"/>
    <property type="match status" value="1"/>
</dbReference>
<evidence type="ECO:0000256" key="1">
    <source>
        <dbReference type="HAMAP-Rule" id="MF_00386"/>
    </source>
</evidence>
<protein>
    <recommendedName>
        <fullName evidence="1">Putative membrane protein insertion efficiency factor</fullName>
    </recommendedName>
</protein>
<accession>A0A1I3KP39</accession>
<keyword evidence="3" id="KW-1185">Reference proteome</keyword>
<gene>
    <name evidence="2" type="ORF">SAMN05421638_0924</name>
</gene>
<comment type="similarity">
    <text evidence="1">Belongs to the UPF0161 family.</text>
</comment>
<keyword evidence="1" id="KW-1003">Cell membrane</keyword>
<dbReference type="EMBL" id="FORQ01000001">
    <property type="protein sequence ID" value="SFI74283.1"/>
    <property type="molecule type" value="Genomic_DNA"/>
</dbReference>
<proteinExistence type="inferred from homology"/>
<evidence type="ECO:0000313" key="3">
    <source>
        <dbReference type="Proteomes" id="UP000242560"/>
    </source>
</evidence>
<reference evidence="3" key="1">
    <citation type="submission" date="2016-10" db="EMBL/GenBank/DDBJ databases">
        <authorList>
            <person name="Varghese N."/>
            <person name="Submissions S."/>
        </authorList>
    </citation>
    <scope>NUCLEOTIDE SEQUENCE [LARGE SCALE GENOMIC DNA]</scope>
    <source>
        <strain evidence="3">DSM 22251</strain>
    </source>
</reference>
<sequence length="79" mass="9061">MLNKIINFPLIFLIRVYQMVISPLLPNSCRYTPTCSSYMIEALRIHGPFKGLWLGSKRIGRCHPWGGEGYDPVPPRSKK</sequence>
<dbReference type="Pfam" id="PF01809">
    <property type="entry name" value="YidD"/>
    <property type="match status" value="1"/>
</dbReference>
<organism evidence="2 3">
    <name type="scientific">Kaistella treverensis</name>
    <dbReference type="NCBI Taxonomy" id="631455"/>
    <lineage>
        <taxon>Bacteria</taxon>
        <taxon>Pseudomonadati</taxon>
        <taxon>Bacteroidota</taxon>
        <taxon>Flavobacteriia</taxon>
        <taxon>Flavobacteriales</taxon>
        <taxon>Weeksellaceae</taxon>
        <taxon>Chryseobacterium group</taxon>
        <taxon>Kaistella</taxon>
    </lineage>
</organism>
<name>A0A1I3KP39_9FLAO</name>
<dbReference type="AlphaFoldDB" id="A0A1I3KP39"/>
<comment type="subcellular location">
    <subcellularLocation>
        <location evidence="1">Cell membrane</location>
        <topology evidence="1">Peripheral membrane protein</topology>
        <orientation evidence="1">Cytoplasmic side</orientation>
    </subcellularLocation>
</comment>
<dbReference type="GO" id="GO:0005886">
    <property type="term" value="C:plasma membrane"/>
    <property type="evidence" value="ECO:0007669"/>
    <property type="project" value="UniProtKB-SubCell"/>
</dbReference>
<dbReference type="InterPro" id="IPR002696">
    <property type="entry name" value="Membr_insert_effic_factor_YidD"/>
</dbReference>
<dbReference type="RefSeq" id="WP_089819024.1">
    <property type="nucleotide sequence ID" value="NZ_FORQ01000001.1"/>
</dbReference>
<dbReference type="SMART" id="SM01234">
    <property type="entry name" value="Haemolytic"/>
    <property type="match status" value="1"/>
</dbReference>